<keyword evidence="1" id="KW-1015">Disulfide bond</keyword>
<dbReference type="Gramene" id="QL02p031574:mrna">
    <property type="protein sequence ID" value="QL02p031574:mrna"/>
    <property type="gene ID" value="QL02p031574"/>
</dbReference>
<sequence length="183" mass="19984">MTKMKITLFMLAAIAACLMMGSVSAMTHIVGGGHGWRLPDNQTFFEEWAKPRTFGVGDRLVFPYRPGSNNVVQIDKKDFEDCTQKNVIDMYYLGPTILDLNDTGDFYYYCGIGKHCEVGQKLHIKVVKGEGSSGSPFAFQIAPIHSGSDIPAPAPISITSSASSIQNFGMVFGLLAFLLSLFT</sequence>
<dbReference type="RefSeq" id="XP_030956092.1">
    <property type="nucleotide sequence ID" value="XM_031100232.1"/>
</dbReference>
<feature type="chain" id="PRO_5029486100" description="Phytocyanin domain-containing protein" evidence="3">
    <location>
        <begin position="26"/>
        <end position="183"/>
    </location>
</feature>
<dbReference type="GO" id="GO:0005886">
    <property type="term" value="C:plasma membrane"/>
    <property type="evidence" value="ECO:0007669"/>
    <property type="project" value="TreeGrafter"/>
</dbReference>
<dbReference type="PROSITE" id="PS51257">
    <property type="entry name" value="PROKAR_LIPOPROTEIN"/>
    <property type="match status" value="1"/>
</dbReference>
<keyword evidence="3" id="KW-0732">Signal</keyword>
<dbReference type="EnsemblPlants" id="QL02p031574:mrna">
    <property type="protein sequence ID" value="QL02p031574:mrna"/>
    <property type="gene ID" value="QL02p031574"/>
</dbReference>
<dbReference type="GeneID" id="115978217"/>
<dbReference type="PANTHER" id="PTHR33021">
    <property type="entry name" value="BLUE COPPER PROTEIN"/>
    <property type="match status" value="1"/>
</dbReference>
<dbReference type="InterPro" id="IPR008972">
    <property type="entry name" value="Cupredoxin"/>
</dbReference>
<dbReference type="SUPFAM" id="SSF49503">
    <property type="entry name" value="Cupredoxins"/>
    <property type="match status" value="1"/>
</dbReference>
<dbReference type="InterPro" id="IPR039391">
    <property type="entry name" value="Phytocyanin-like"/>
</dbReference>
<evidence type="ECO:0000313" key="6">
    <source>
        <dbReference type="Proteomes" id="UP000594261"/>
    </source>
</evidence>
<dbReference type="Gene3D" id="2.60.40.420">
    <property type="entry name" value="Cupredoxins - blue copper proteins"/>
    <property type="match status" value="1"/>
</dbReference>
<evidence type="ECO:0000313" key="5">
    <source>
        <dbReference type="EnsemblPlants" id="QL02p031574:mrna"/>
    </source>
</evidence>
<dbReference type="InParanoid" id="A0A7N2QYX3"/>
<dbReference type="OMA" id="FYQEWAK"/>
<dbReference type="AlphaFoldDB" id="A0A7N2QYX3"/>
<keyword evidence="2" id="KW-0325">Glycoprotein</keyword>
<reference evidence="5" key="2">
    <citation type="submission" date="2021-01" db="UniProtKB">
        <authorList>
            <consortium name="EnsemblPlants"/>
        </authorList>
    </citation>
    <scope>IDENTIFICATION</scope>
</reference>
<dbReference type="InterPro" id="IPR003245">
    <property type="entry name" value="Phytocyanin_dom"/>
</dbReference>
<dbReference type="KEGG" id="qlo:115978217"/>
<dbReference type="Proteomes" id="UP000594261">
    <property type="component" value="Chromosome 2"/>
</dbReference>
<evidence type="ECO:0000259" key="4">
    <source>
        <dbReference type="PROSITE" id="PS51485"/>
    </source>
</evidence>
<gene>
    <name evidence="5" type="primary">LOC115978217</name>
</gene>
<keyword evidence="6" id="KW-1185">Reference proteome</keyword>
<dbReference type="Pfam" id="PF02298">
    <property type="entry name" value="Cu_bind_like"/>
    <property type="match status" value="1"/>
</dbReference>
<evidence type="ECO:0000256" key="2">
    <source>
        <dbReference type="ARBA" id="ARBA00023180"/>
    </source>
</evidence>
<dbReference type="FunFam" id="2.60.40.420:FF:000034">
    <property type="entry name" value="Cupredoxin superfamily protein"/>
    <property type="match status" value="1"/>
</dbReference>
<dbReference type="PROSITE" id="PS51485">
    <property type="entry name" value="PHYTOCYANIN"/>
    <property type="match status" value="1"/>
</dbReference>
<dbReference type="GO" id="GO:0009055">
    <property type="term" value="F:electron transfer activity"/>
    <property type="evidence" value="ECO:0007669"/>
    <property type="project" value="InterPro"/>
</dbReference>
<proteinExistence type="predicted"/>
<feature type="domain" description="Phytocyanin" evidence="4">
    <location>
        <begin position="26"/>
        <end position="128"/>
    </location>
</feature>
<organism evidence="5 6">
    <name type="scientific">Quercus lobata</name>
    <name type="common">Valley oak</name>
    <dbReference type="NCBI Taxonomy" id="97700"/>
    <lineage>
        <taxon>Eukaryota</taxon>
        <taxon>Viridiplantae</taxon>
        <taxon>Streptophyta</taxon>
        <taxon>Embryophyta</taxon>
        <taxon>Tracheophyta</taxon>
        <taxon>Spermatophyta</taxon>
        <taxon>Magnoliopsida</taxon>
        <taxon>eudicotyledons</taxon>
        <taxon>Gunneridae</taxon>
        <taxon>Pentapetalae</taxon>
        <taxon>rosids</taxon>
        <taxon>fabids</taxon>
        <taxon>Fagales</taxon>
        <taxon>Fagaceae</taxon>
        <taxon>Quercus</taxon>
    </lineage>
</organism>
<reference evidence="6" key="1">
    <citation type="journal article" date="2016" name="G3 (Bethesda)">
        <title>First Draft Assembly and Annotation of the Genome of a California Endemic Oak Quercus lobata Nee (Fagaceae).</title>
        <authorList>
            <person name="Sork V.L."/>
            <person name="Fitz-Gibbon S.T."/>
            <person name="Puiu D."/>
            <person name="Crepeau M."/>
            <person name="Gugger P.F."/>
            <person name="Sherman R."/>
            <person name="Stevens K."/>
            <person name="Langley C.H."/>
            <person name="Pellegrini M."/>
            <person name="Salzberg S.L."/>
        </authorList>
    </citation>
    <scope>NUCLEOTIDE SEQUENCE [LARGE SCALE GENOMIC DNA]</scope>
    <source>
        <strain evidence="6">cv. SW786</strain>
    </source>
</reference>
<protein>
    <recommendedName>
        <fullName evidence="4">Phytocyanin domain-containing protein</fullName>
    </recommendedName>
</protein>
<evidence type="ECO:0000256" key="1">
    <source>
        <dbReference type="ARBA" id="ARBA00023157"/>
    </source>
</evidence>
<dbReference type="OrthoDB" id="1916408at2759"/>
<accession>A0A7N2QYX3</accession>
<name>A0A7N2QYX3_QUELO</name>
<feature type="signal peptide" evidence="3">
    <location>
        <begin position="1"/>
        <end position="25"/>
    </location>
</feature>
<evidence type="ECO:0000256" key="3">
    <source>
        <dbReference type="SAM" id="SignalP"/>
    </source>
</evidence>
<dbReference type="PANTHER" id="PTHR33021:SF264">
    <property type="entry name" value="OS05G0570900 PROTEIN"/>
    <property type="match status" value="1"/>
</dbReference>
<dbReference type="CDD" id="cd13920">
    <property type="entry name" value="Stellacyanin"/>
    <property type="match status" value="1"/>
</dbReference>